<keyword evidence="4" id="KW-0433">Leucine-rich repeat</keyword>
<dbReference type="SUPFAM" id="SSF52047">
    <property type="entry name" value="RNI-like"/>
    <property type="match status" value="1"/>
</dbReference>
<feature type="compositionally biased region" description="Basic and acidic residues" evidence="7">
    <location>
        <begin position="93"/>
        <end position="107"/>
    </location>
</feature>
<accession>A0A3P9AT75</accession>
<evidence type="ECO:0000256" key="7">
    <source>
        <dbReference type="SAM" id="MobiDB-lite"/>
    </source>
</evidence>
<dbReference type="AlphaFoldDB" id="A0A3P9AT75"/>
<reference evidence="8 9" key="1">
    <citation type="journal article" date="2014" name="Nature">
        <title>The genomic substrate for adaptive radiation in African cichlid fish.</title>
        <authorList>
            <person name="Brawand D."/>
            <person name="Wagner C.E."/>
            <person name="Li Y.I."/>
            <person name="Malinsky M."/>
            <person name="Keller I."/>
            <person name="Fan S."/>
            <person name="Simakov O."/>
            <person name="Ng A.Y."/>
            <person name="Lim Z.W."/>
            <person name="Bezault E."/>
            <person name="Turner-Maier J."/>
            <person name="Johnson J."/>
            <person name="Alcazar R."/>
            <person name="Noh H.J."/>
            <person name="Russell P."/>
            <person name="Aken B."/>
            <person name="Alfoldi J."/>
            <person name="Amemiya C."/>
            <person name="Azzouzi N."/>
            <person name="Baroiller J.F."/>
            <person name="Barloy-Hubler F."/>
            <person name="Berlin A."/>
            <person name="Bloomquist R."/>
            <person name="Carleton K.L."/>
            <person name="Conte M.A."/>
            <person name="D'Cotta H."/>
            <person name="Eshel O."/>
            <person name="Gaffney L."/>
            <person name="Galibert F."/>
            <person name="Gante H.F."/>
            <person name="Gnerre S."/>
            <person name="Greuter L."/>
            <person name="Guyon R."/>
            <person name="Haddad N.S."/>
            <person name="Haerty W."/>
            <person name="Harris R.M."/>
            <person name="Hofmann H.A."/>
            <person name="Hourlier T."/>
            <person name="Hulata G."/>
            <person name="Jaffe D.B."/>
            <person name="Lara M."/>
            <person name="Lee A.P."/>
            <person name="MacCallum I."/>
            <person name="Mwaiko S."/>
            <person name="Nikaido M."/>
            <person name="Nishihara H."/>
            <person name="Ozouf-Costaz C."/>
            <person name="Penman D.J."/>
            <person name="Przybylski D."/>
            <person name="Rakotomanga M."/>
            <person name="Renn S.C.P."/>
            <person name="Ribeiro F.J."/>
            <person name="Ron M."/>
            <person name="Salzburger W."/>
            <person name="Sanchez-Pulido L."/>
            <person name="Santos M.E."/>
            <person name="Searle S."/>
            <person name="Sharpe T."/>
            <person name="Swofford R."/>
            <person name="Tan F.J."/>
            <person name="Williams L."/>
            <person name="Young S."/>
            <person name="Yin S."/>
            <person name="Okada N."/>
            <person name="Kocher T.D."/>
            <person name="Miska E.A."/>
            <person name="Lander E.S."/>
            <person name="Venkatesh B."/>
            <person name="Fernald R.D."/>
            <person name="Meyer A."/>
            <person name="Ponting C.P."/>
            <person name="Streelman J.T."/>
            <person name="Lindblad-Toh K."/>
            <person name="Seehausen O."/>
            <person name="Di Palma F."/>
        </authorList>
    </citation>
    <scope>NUCLEOTIDE SEQUENCE</scope>
</reference>
<dbReference type="Proteomes" id="UP000265160">
    <property type="component" value="LG9"/>
</dbReference>
<evidence type="ECO:0000256" key="3">
    <source>
        <dbReference type="ARBA" id="ARBA00022490"/>
    </source>
</evidence>
<evidence type="ECO:0000313" key="8">
    <source>
        <dbReference type="Ensembl" id="ENSMZEP00005000884.1"/>
    </source>
</evidence>
<dbReference type="InterPro" id="IPR050694">
    <property type="entry name" value="LRRC14/PRAME"/>
</dbReference>
<dbReference type="Gene3D" id="3.80.10.10">
    <property type="entry name" value="Ribonuclease Inhibitor"/>
    <property type="match status" value="2"/>
</dbReference>
<comment type="subcellular location">
    <subcellularLocation>
        <location evidence="1">Cytoplasm</location>
    </subcellularLocation>
</comment>
<dbReference type="PANTHER" id="PTHR14224:SF9">
    <property type="entry name" value="LEUCINE-RICH REPEAT-CONTAINING PROTEIN 14"/>
    <property type="match status" value="1"/>
</dbReference>
<evidence type="ECO:0000256" key="2">
    <source>
        <dbReference type="ARBA" id="ARBA00009552"/>
    </source>
</evidence>
<evidence type="ECO:0000256" key="6">
    <source>
        <dbReference type="ARBA" id="ARBA00067566"/>
    </source>
</evidence>
<evidence type="ECO:0000256" key="4">
    <source>
        <dbReference type="ARBA" id="ARBA00022614"/>
    </source>
</evidence>
<dbReference type="GO" id="GO:0005737">
    <property type="term" value="C:cytoplasm"/>
    <property type="evidence" value="ECO:0007669"/>
    <property type="project" value="UniProtKB-SubCell"/>
</dbReference>
<comment type="similarity">
    <text evidence="2">Belongs to the PRAME family. LRRC14 subfamily.</text>
</comment>
<evidence type="ECO:0000256" key="1">
    <source>
        <dbReference type="ARBA" id="ARBA00004496"/>
    </source>
</evidence>
<keyword evidence="3" id="KW-0963">Cytoplasm</keyword>
<protein>
    <recommendedName>
        <fullName evidence="6">Leucine-rich repeat-containing protein 14B</fullName>
    </recommendedName>
</protein>
<evidence type="ECO:0000313" key="9">
    <source>
        <dbReference type="Proteomes" id="UP000265160"/>
    </source>
</evidence>
<dbReference type="PANTHER" id="PTHR14224">
    <property type="entry name" value="SIMILAR TO PREFERENTIALLY EXPRESSED ANTIGEN IN MELANOMA-LIKE 3"/>
    <property type="match status" value="1"/>
</dbReference>
<reference evidence="8" key="2">
    <citation type="submission" date="2025-08" db="UniProtKB">
        <authorList>
            <consortium name="Ensembl"/>
        </authorList>
    </citation>
    <scope>IDENTIFICATION</scope>
</reference>
<feature type="compositionally biased region" description="Polar residues" evidence="7">
    <location>
        <begin position="108"/>
        <end position="126"/>
    </location>
</feature>
<dbReference type="InterPro" id="IPR032675">
    <property type="entry name" value="LRR_dom_sf"/>
</dbReference>
<reference evidence="8" key="3">
    <citation type="submission" date="2025-09" db="UniProtKB">
        <authorList>
            <consortium name="Ensembl"/>
        </authorList>
    </citation>
    <scope>IDENTIFICATION</scope>
</reference>
<organism evidence="8 9">
    <name type="scientific">Maylandia zebra</name>
    <name type="common">zebra mbuna</name>
    <dbReference type="NCBI Taxonomy" id="106582"/>
    <lineage>
        <taxon>Eukaryota</taxon>
        <taxon>Metazoa</taxon>
        <taxon>Chordata</taxon>
        <taxon>Craniata</taxon>
        <taxon>Vertebrata</taxon>
        <taxon>Euteleostomi</taxon>
        <taxon>Actinopterygii</taxon>
        <taxon>Neopterygii</taxon>
        <taxon>Teleostei</taxon>
        <taxon>Neoteleostei</taxon>
        <taxon>Acanthomorphata</taxon>
        <taxon>Ovalentaria</taxon>
        <taxon>Cichlomorphae</taxon>
        <taxon>Cichliformes</taxon>
        <taxon>Cichlidae</taxon>
        <taxon>African cichlids</taxon>
        <taxon>Pseudocrenilabrinae</taxon>
        <taxon>Haplochromini</taxon>
        <taxon>Maylandia</taxon>
        <taxon>Maylandia zebra complex</taxon>
    </lineage>
</organism>
<feature type="region of interest" description="Disordered" evidence="7">
    <location>
        <begin position="93"/>
        <end position="138"/>
    </location>
</feature>
<dbReference type="Ensembl" id="ENSMZET00005000960.1">
    <property type="protein sequence ID" value="ENSMZEP00005000884.1"/>
    <property type="gene ID" value="ENSMZEG00005000773.1"/>
</dbReference>
<keyword evidence="9" id="KW-1185">Reference proteome</keyword>
<sequence length="500" mass="55855">MVLSLLSLCAKEVVRDHSSSHSWLRWMPKDLYRALLEAAFSTCRPLAVGELVQRWPELTLRVGGRRKPGQTAPNRLCIQSMLLGVVRGLTDHRDLKRERGQKKRDGELNSNESTNVGERTESSGSVSEEDLSKGVRRRMEIERKRERTVLGSSERDAEEKEMDRDVVVHVRADLFVNGRSWERVHSALSTSGPLKLQCRYLRVEEISVPSISILLDLLPRRGLLGVDIRYSSLGVAGLAELLPLLSTFPALKSLRLHYCNLDFRRVHPSQSEALGELSQGLARLQELRHLSLTALRLPGQLRVLLSSLPQPLEILELPYLSLSPADFAYLSCSHHTSTLQQLDLSENRLDENTLPSIRRLLSQASGSLQHLSLSGCGLTDGLLGLLLPSLGGCRALKSLALALNPLSMAGLMDLVKMAVRMPSLRQLLYPNPLEDYQPGLPDLPSSAQLLDWPLDETSDINLTSNKLNRVLIDNGRSDIFLTCYSWDAAKYFCIQFIHSV</sequence>
<keyword evidence="5" id="KW-0677">Repeat</keyword>
<dbReference type="GeneTree" id="ENSGT01030000234531"/>
<name>A0A3P9AT75_9CICH</name>
<dbReference type="FunFam" id="3.80.10.10:FF:000313">
    <property type="entry name" value="Leucine rich repeat containing 14B"/>
    <property type="match status" value="1"/>
</dbReference>
<proteinExistence type="inferred from homology"/>
<evidence type="ECO:0000256" key="5">
    <source>
        <dbReference type="ARBA" id="ARBA00022737"/>
    </source>
</evidence>